<proteinExistence type="predicted"/>
<feature type="transmembrane region" description="Helical" evidence="2">
    <location>
        <begin position="210"/>
        <end position="229"/>
    </location>
</feature>
<protein>
    <submittedName>
        <fullName evidence="3">Uncharacterized protein</fullName>
    </submittedName>
</protein>
<name>A0AAN6MPG7_9PEZI</name>
<dbReference type="Proteomes" id="UP001303889">
    <property type="component" value="Unassembled WGS sequence"/>
</dbReference>
<feature type="transmembrane region" description="Helical" evidence="2">
    <location>
        <begin position="174"/>
        <end position="198"/>
    </location>
</feature>
<gene>
    <name evidence="3" type="ORF">C8A05DRAFT_32119</name>
</gene>
<keyword evidence="2" id="KW-1133">Transmembrane helix</keyword>
<feature type="region of interest" description="Disordered" evidence="1">
    <location>
        <begin position="92"/>
        <end position="166"/>
    </location>
</feature>
<feature type="compositionally biased region" description="Pro residues" evidence="1">
    <location>
        <begin position="129"/>
        <end position="143"/>
    </location>
</feature>
<dbReference type="AlphaFoldDB" id="A0AAN6MPG7"/>
<feature type="transmembrane region" description="Helical" evidence="2">
    <location>
        <begin position="259"/>
        <end position="278"/>
    </location>
</feature>
<accession>A0AAN6MPG7</accession>
<dbReference type="EMBL" id="MU855413">
    <property type="protein sequence ID" value="KAK3904110.1"/>
    <property type="molecule type" value="Genomic_DNA"/>
</dbReference>
<reference evidence="3" key="1">
    <citation type="journal article" date="2023" name="Mol. Phylogenet. Evol.">
        <title>Genome-scale phylogeny and comparative genomics of the fungal order Sordariales.</title>
        <authorList>
            <person name="Hensen N."/>
            <person name="Bonometti L."/>
            <person name="Westerberg I."/>
            <person name="Brannstrom I.O."/>
            <person name="Guillou S."/>
            <person name="Cros-Aarteil S."/>
            <person name="Calhoun S."/>
            <person name="Haridas S."/>
            <person name="Kuo A."/>
            <person name="Mondo S."/>
            <person name="Pangilinan J."/>
            <person name="Riley R."/>
            <person name="LaButti K."/>
            <person name="Andreopoulos B."/>
            <person name="Lipzen A."/>
            <person name="Chen C."/>
            <person name="Yan M."/>
            <person name="Daum C."/>
            <person name="Ng V."/>
            <person name="Clum A."/>
            <person name="Steindorff A."/>
            <person name="Ohm R.A."/>
            <person name="Martin F."/>
            <person name="Silar P."/>
            <person name="Natvig D.O."/>
            <person name="Lalanne C."/>
            <person name="Gautier V."/>
            <person name="Ament-Velasquez S.L."/>
            <person name="Kruys A."/>
            <person name="Hutchinson M.I."/>
            <person name="Powell A.J."/>
            <person name="Barry K."/>
            <person name="Miller A.N."/>
            <person name="Grigoriev I.V."/>
            <person name="Debuchy R."/>
            <person name="Gladieux P."/>
            <person name="Hiltunen Thoren M."/>
            <person name="Johannesson H."/>
        </authorList>
    </citation>
    <scope>NUCLEOTIDE SEQUENCE</scope>
    <source>
        <strain evidence="3">CBS 103.79</strain>
    </source>
</reference>
<evidence type="ECO:0000256" key="1">
    <source>
        <dbReference type="SAM" id="MobiDB-lite"/>
    </source>
</evidence>
<organism evidence="3 4">
    <name type="scientific">Staphylotrichum tortipilum</name>
    <dbReference type="NCBI Taxonomy" id="2831512"/>
    <lineage>
        <taxon>Eukaryota</taxon>
        <taxon>Fungi</taxon>
        <taxon>Dikarya</taxon>
        <taxon>Ascomycota</taxon>
        <taxon>Pezizomycotina</taxon>
        <taxon>Sordariomycetes</taxon>
        <taxon>Sordariomycetidae</taxon>
        <taxon>Sordariales</taxon>
        <taxon>Chaetomiaceae</taxon>
        <taxon>Staphylotrichum</taxon>
    </lineage>
</organism>
<feature type="compositionally biased region" description="Low complexity" evidence="1">
    <location>
        <begin position="108"/>
        <end position="123"/>
    </location>
</feature>
<keyword evidence="2" id="KW-0472">Membrane</keyword>
<comment type="caution">
    <text evidence="3">The sequence shown here is derived from an EMBL/GenBank/DDBJ whole genome shotgun (WGS) entry which is preliminary data.</text>
</comment>
<keyword evidence="2" id="KW-0812">Transmembrane</keyword>
<evidence type="ECO:0000256" key="2">
    <source>
        <dbReference type="SAM" id="Phobius"/>
    </source>
</evidence>
<feature type="compositionally biased region" description="Low complexity" evidence="1">
    <location>
        <begin position="144"/>
        <end position="153"/>
    </location>
</feature>
<keyword evidence="4" id="KW-1185">Reference proteome</keyword>
<evidence type="ECO:0000313" key="3">
    <source>
        <dbReference type="EMBL" id="KAK3904110.1"/>
    </source>
</evidence>
<feature type="compositionally biased region" description="Basic residues" evidence="1">
    <location>
        <begin position="156"/>
        <end position="166"/>
    </location>
</feature>
<evidence type="ECO:0000313" key="4">
    <source>
        <dbReference type="Proteomes" id="UP001303889"/>
    </source>
</evidence>
<reference evidence="3" key="2">
    <citation type="submission" date="2023-05" db="EMBL/GenBank/DDBJ databases">
        <authorList>
            <consortium name="Lawrence Berkeley National Laboratory"/>
            <person name="Steindorff A."/>
            <person name="Hensen N."/>
            <person name="Bonometti L."/>
            <person name="Westerberg I."/>
            <person name="Brannstrom I.O."/>
            <person name="Guillou S."/>
            <person name="Cros-Aarteil S."/>
            <person name="Calhoun S."/>
            <person name="Haridas S."/>
            <person name="Kuo A."/>
            <person name="Mondo S."/>
            <person name="Pangilinan J."/>
            <person name="Riley R."/>
            <person name="Labutti K."/>
            <person name="Andreopoulos B."/>
            <person name="Lipzen A."/>
            <person name="Chen C."/>
            <person name="Yanf M."/>
            <person name="Daum C."/>
            <person name="Ng V."/>
            <person name="Clum A."/>
            <person name="Ohm R."/>
            <person name="Martin F."/>
            <person name="Silar P."/>
            <person name="Natvig D."/>
            <person name="Lalanne C."/>
            <person name="Gautier V."/>
            <person name="Ament-Velasquez S.L."/>
            <person name="Kruys A."/>
            <person name="Hutchinson M.I."/>
            <person name="Powell A.J."/>
            <person name="Barry K."/>
            <person name="Miller A.N."/>
            <person name="Grigoriev I.V."/>
            <person name="Debuchy R."/>
            <person name="Gladieux P."/>
            <person name="Thoren M.H."/>
            <person name="Johannesson H."/>
        </authorList>
    </citation>
    <scope>NUCLEOTIDE SEQUENCE</scope>
    <source>
        <strain evidence="3">CBS 103.79</strain>
    </source>
</reference>
<sequence length="383" mass="41865">MRCPIEIAVDRAMERLAAAQHAEPQDPNQPQFEAAKAMSCNLETAAALVRPEAPHRSPSQERAYIDRVAARAEAHCAQIRCALARHAARKTKAGSARVAAVKPVRSQPAAAAARPAAAAPPRAVSKPAGTPPFPSPQTTPPPHAKSAAAPSTTLKRGPKTRRRHVTSHATHPPLFLRLLPLLPFVLYAALYLTDLVLLARTFAPGYYTRLAWLWLSTLLHHLPFVGGSLRSATDRLPGVWQALVDGLCEPVWGGVHEMMALGVALELVAFGAAVIVIITNKIMGRGSFVARHIPRCCQWQLLMSFQRLLGGLDPYHHLPGLEFGLAELAMLADMLMLAWRAVRGKHARRRVRRGGQPKVQPRVVSVRRFRVLDLEVVVEEEGE</sequence>